<dbReference type="Proteomes" id="UP000733379">
    <property type="component" value="Unassembled WGS sequence"/>
</dbReference>
<keyword evidence="3" id="KW-1185">Reference proteome</keyword>
<gene>
    <name evidence="2" type="ORF">KO481_16460</name>
</gene>
<evidence type="ECO:0000256" key="1">
    <source>
        <dbReference type="SAM" id="MobiDB-lite"/>
    </source>
</evidence>
<name>A0ABS6AYN6_9NOCA</name>
<feature type="region of interest" description="Disordered" evidence="1">
    <location>
        <begin position="1"/>
        <end position="51"/>
    </location>
</feature>
<evidence type="ECO:0000313" key="2">
    <source>
        <dbReference type="EMBL" id="MBU3063114.1"/>
    </source>
</evidence>
<reference evidence="2 3" key="1">
    <citation type="submission" date="2021-06" db="EMBL/GenBank/DDBJ databases">
        <title>Actinomycetes sequencing.</title>
        <authorList>
            <person name="Shan Q."/>
        </authorList>
    </citation>
    <scope>NUCLEOTIDE SEQUENCE [LARGE SCALE GENOMIC DNA]</scope>
    <source>
        <strain evidence="2 3">NEAU-G5</strain>
    </source>
</reference>
<evidence type="ECO:0000313" key="3">
    <source>
        <dbReference type="Proteomes" id="UP000733379"/>
    </source>
</evidence>
<proteinExistence type="predicted"/>
<accession>A0ABS6AYN6</accession>
<feature type="compositionally biased region" description="Low complexity" evidence="1">
    <location>
        <begin position="7"/>
        <end position="34"/>
    </location>
</feature>
<comment type="caution">
    <text evidence="2">The sequence shown here is derived from an EMBL/GenBank/DDBJ whole genome shotgun (WGS) entry which is preliminary data.</text>
</comment>
<protein>
    <submittedName>
        <fullName evidence="2">Uncharacterized protein</fullName>
    </submittedName>
</protein>
<organism evidence="2 3">
    <name type="scientific">Nocardia albiluteola</name>
    <dbReference type="NCBI Taxonomy" id="2842303"/>
    <lineage>
        <taxon>Bacteria</taxon>
        <taxon>Bacillati</taxon>
        <taxon>Actinomycetota</taxon>
        <taxon>Actinomycetes</taxon>
        <taxon>Mycobacteriales</taxon>
        <taxon>Nocardiaceae</taxon>
        <taxon>Nocardia</taxon>
    </lineage>
</organism>
<dbReference type="RefSeq" id="WP_215918034.1">
    <property type="nucleotide sequence ID" value="NZ_JAHKNI010000005.1"/>
</dbReference>
<dbReference type="EMBL" id="JAHKNI010000005">
    <property type="protein sequence ID" value="MBU3063114.1"/>
    <property type="molecule type" value="Genomic_DNA"/>
</dbReference>
<sequence>MSNPFSTETTDTAADIAPAAELDTGDGAAAADTGPQNAPDSQSRPDPEAVPPLWSVMAAEPGSGASTLDGWCACSREITRDPAWRPAPGESPYLVLTTVRSVEGIRRGRQLAGALTATAGLGARVVAIVALAPDPATRPSGSGIQLKELIVAAEAAGVPILPLDHDPALAAAAIPLGGALGWSPQRADNTSVPTILARLYTRIYFAIADAATSGPSAKEAP</sequence>
<feature type="compositionally biased region" description="Polar residues" evidence="1">
    <location>
        <begin position="35"/>
        <end position="44"/>
    </location>
</feature>